<dbReference type="InterPro" id="IPR014794">
    <property type="entry name" value="DUF1779"/>
</dbReference>
<accession>A0A3G1KUV6</accession>
<proteinExistence type="predicted"/>
<sequence length="255" mass="28827">MKKYLLPFLLLLELLAGILIVVNFYLRDINPVMKTVDQPMQAAFESSKSVFSEVKLQGWAKVDEKFCSAPELDHYGGLVENILGAPASLTRERIADEGFHSLQLKGKLSQGQSVEIIFQSLQDKKKDDKTYLIINMVDTRGPESLDWSKEKMVAAFREFQKEPELNQLMVGFKPGKLTKSAYRTLINEIFSSIGGKISGGVEEENYISKTGYVPNIHDKLKVGSNDVNMQVAMSYNELENKTYIYIGSPLVFYDY</sequence>
<gene>
    <name evidence="2" type="ORF">DCMF_15380</name>
</gene>
<evidence type="ECO:0000313" key="3">
    <source>
        <dbReference type="Proteomes" id="UP000323521"/>
    </source>
</evidence>
<dbReference type="SUPFAM" id="SSF143842">
    <property type="entry name" value="YwmB-like"/>
    <property type="match status" value="1"/>
</dbReference>
<dbReference type="InterPro" id="IPR036209">
    <property type="entry name" value="YwmB-like_sf"/>
</dbReference>
<name>A0A3G1KUV6_FORW1</name>
<dbReference type="AlphaFoldDB" id="A0A3G1KUV6"/>
<protein>
    <recommendedName>
        <fullName evidence="4">TATA-box binding</fullName>
    </recommendedName>
</protein>
<keyword evidence="1" id="KW-1133">Transmembrane helix</keyword>
<dbReference type="Proteomes" id="UP000323521">
    <property type="component" value="Chromosome"/>
</dbReference>
<organism evidence="2 3">
    <name type="scientific">Formimonas warabiya</name>
    <dbReference type="NCBI Taxonomy" id="1761012"/>
    <lineage>
        <taxon>Bacteria</taxon>
        <taxon>Bacillati</taxon>
        <taxon>Bacillota</taxon>
        <taxon>Clostridia</taxon>
        <taxon>Eubacteriales</taxon>
        <taxon>Peptococcaceae</taxon>
        <taxon>Candidatus Formimonas</taxon>
    </lineage>
</organism>
<keyword evidence="1" id="KW-0812">Transmembrane</keyword>
<dbReference type="Gene3D" id="3.30.360.40">
    <property type="entry name" value="YwmB-like"/>
    <property type="match status" value="1"/>
</dbReference>
<feature type="transmembrane region" description="Helical" evidence="1">
    <location>
        <begin position="6"/>
        <end position="26"/>
    </location>
</feature>
<evidence type="ECO:0000256" key="1">
    <source>
        <dbReference type="SAM" id="Phobius"/>
    </source>
</evidence>
<dbReference type="RefSeq" id="WP_148135240.1">
    <property type="nucleotide sequence ID" value="NZ_CP017634.1"/>
</dbReference>
<evidence type="ECO:0008006" key="4">
    <source>
        <dbReference type="Google" id="ProtNLM"/>
    </source>
</evidence>
<dbReference type="OrthoDB" id="1708334at2"/>
<reference evidence="2 3" key="1">
    <citation type="submission" date="2016-10" db="EMBL/GenBank/DDBJ databases">
        <title>Complete Genome Sequence of Peptococcaceae strain DCMF.</title>
        <authorList>
            <person name="Edwards R.J."/>
            <person name="Holland S.I."/>
            <person name="Deshpande N.P."/>
            <person name="Wong Y.K."/>
            <person name="Ertan H."/>
            <person name="Manefield M."/>
            <person name="Russell T.L."/>
            <person name="Lee M.J."/>
        </authorList>
    </citation>
    <scope>NUCLEOTIDE SEQUENCE [LARGE SCALE GENOMIC DNA]</scope>
    <source>
        <strain evidence="2 3">DCMF</strain>
    </source>
</reference>
<keyword evidence="1" id="KW-0472">Membrane</keyword>
<dbReference type="KEGG" id="fwa:DCMF_15380"/>
<keyword evidence="3" id="KW-1185">Reference proteome</keyword>
<evidence type="ECO:0000313" key="2">
    <source>
        <dbReference type="EMBL" id="ATW25975.1"/>
    </source>
</evidence>
<dbReference type="Pfam" id="PF08680">
    <property type="entry name" value="DUF1779"/>
    <property type="match status" value="1"/>
</dbReference>
<dbReference type="EMBL" id="CP017634">
    <property type="protein sequence ID" value="ATW25975.1"/>
    <property type="molecule type" value="Genomic_DNA"/>
</dbReference>